<keyword evidence="2" id="KW-0808">Transferase</keyword>
<evidence type="ECO:0000313" key="2">
    <source>
        <dbReference type="EMBL" id="TLF45474.1"/>
    </source>
</evidence>
<dbReference type="InterPro" id="IPR029044">
    <property type="entry name" value="Nucleotide-diphossugar_trans"/>
</dbReference>
<organism evidence="2 3">
    <name type="scientific">Halomonas urmiana</name>
    <dbReference type="NCBI Taxonomy" id="490901"/>
    <lineage>
        <taxon>Bacteria</taxon>
        <taxon>Pseudomonadati</taxon>
        <taxon>Pseudomonadota</taxon>
        <taxon>Gammaproteobacteria</taxon>
        <taxon>Oceanospirillales</taxon>
        <taxon>Halomonadaceae</taxon>
        <taxon>Halomonas</taxon>
    </lineage>
</organism>
<dbReference type="OrthoDB" id="9801954at2"/>
<dbReference type="AlphaFoldDB" id="A0A5R8M7D0"/>
<dbReference type="Pfam" id="PF00535">
    <property type="entry name" value="Glycos_transf_2"/>
    <property type="match status" value="1"/>
</dbReference>
<name>A0A5R8M7D0_9GAMM</name>
<dbReference type="GO" id="GO:0016740">
    <property type="term" value="F:transferase activity"/>
    <property type="evidence" value="ECO:0007669"/>
    <property type="project" value="UniProtKB-KW"/>
</dbReference>
<dbReference type="SUPFAM" id="SSF53448">
    <property type="entry name" value="Nucleotide-diphospho-sugar transferases"/>
    <property type="match status" value="1"/>
</dbReference>
<dbReference type="InterPro" id="IPR001173">
    <property type="entry name" value="Glyco_trans_2-like"/>
</dbReference>
<dbReference type="CDD" id="cd00761">
    <property type="entry name" value="Glyco_tranf_GTA_type"/>
    <property type="match status" value="1"/>
</dbReference>
<comment type="caution">
    <text evidence="2">The sequence shown here is derived from an EMBL/GenBank/DDBJ whole genome shotgun (WGS) entry which is preliminary data.</text>
</comment>
<proteinExistence type="predicted"/>
<dbReference type="InterPro" id="IPR050834">
    <property type="entry name" value="Glycosyltransf_2"/>
</dbReference>
<evidence type="ECO:0000259" key="1">
    <source>
        <dbReference type="Pfam" id="PF00535"/>
    </source>
</evidence>
<feature type="domain" description="Glycosyltransferase 2-like" evidence="1">
    <location>
        <begin position="6"/>
        <end position="117"/>
    </location>
</feature>
<keyword evidence="3" id="KW-1185">Reference proteome</keyword>
<dbReference type="RefSeq" id="WP_138182894.1">
    <property type="nucleotide sequence ID" value="NZ_VBUI01000043.1"/>
</dbReference>
<sequence>MRALVSVIIPVYNKERYVARALDSVLNQSYPKLEVLVVDDASQDRSLDRVAAFRDPRVRVLKRSVPGPGGYAARNFGIKEARGDWVAFLDADDIWMANHLDHAMSLALRYPDVPIISAARLTQTGSQQQLDPYAQRYTRQGPQVLYLTDYLQHACMGLRAMGTNSVLLKRRALATHRVFPEGRTDRSGDLYAWVALLARLKQMIWSPHVASIYNGDMQGVSRNSTPSIELFRHMVEELRPCLCDEEERWLRLYANKMIKYAWLEQKKKRVALPLTRLPGSLFWQHNLGYCLKWTLLSLVPFGVLEWMKQRFTSE</sequence>
<protein>
    <submittedName>
        <fullName evidence="2">Glycosyltransferase family 2 protein</fullName>
    </submittedName>
</protein>
<gene>
    <name evidence="2" type="ORF">FEI13_18060</name>
</gene>
<dbReference type="Proteomes" id="UP000306973">
    <property type="component" value="Unassembled WGS sequence"/>
</dbReference>
<accession>A0A5R8M7D0</accession>
<dbReference type="PANTHER" id="PTHR43685">
    <property type="entry name" value="GLYCOSYLTRANSFERASE"/>
    <property type="match status" value="1"/>
</dbReference>
<evidence type="ECO:0000313" key="3">
    <source>
        <dbReference type="Proteomes" id="UP000306973"/>
    </source>
</evidence>
<dbReference type="Gene3D" id="3.90.550.10">
    <property type="entry name" value="Spore Coat Polysaccharide Biosynthesis Protein SpsA, Chain A"/>
    <property type="match status" value="1"/>
</dbReference>
<dbReference type="PANTHER" id="PTHR43685:SF2">
    <property type="entry name" value="GLYCOSYLTRANSFERASE 2-LIKE DOMAIN-CONTAINING PROTEIN"/>
    <property type="match status" value="1"/>
</dbReference>
<dbReference type="EMBL" id="VBUI01000043">
    <property type="protein sequence ID" value="TLF45474.1"/>
    <property type="molecule type" value="Genomic_DNA"/>
</dbReference>
<reference evidence="2 3" key="1">
    <citation type="journal article" date="2007" name="Int. J. Syst. Evol. Microbiol.">
        <title>Halomonas saccharevitans sp. nov., Halomonas arcis sp. nov. and Halomonas subterranea sp. nov., halophilic bacteria isolated from hypersaline environments of China.</title>
        <authorList>
            <person name="Xu X.W."/>
            <person name="Wu Y.H."/>
            <person name="Zhou Z."/>
            <person name="Wang C.S."/>
            <person name="Zhou Y.G."/>
            <person name="Zhang H.B."/>
            <person name="Wang Y."/>
            <person name="Wu M."/>
        </authorList>
    </citation>
    <scope>NUCLEOTIDE SEQUENCE [LARGE SCALE GENOMIC DNA]</scope>
    <source>
        <strain evidence="2 3">TBZ3</strain>
    </source>
</reference>